<dbReference type="InterPro" id="IPR002347">
    <property type="entry name" value="SDR_fam"/>
</dbReference>
<keyword evidence="2" id="KW-0560">Oxidoreductase</keyword>
<evidence type="ECO:0000256" key="2">
    <source>
        <dbReference type="ARBA" id="ARBA00023002"/>
    </source>
</evidence>
<dbReference type="PANTHER" id="PTHR44196">
    <property type="entry name" value="DEHYDROGENASE/REDUCTASE SDR FAMILY MEMBER 7B"/>
    <property type="match status" value="1"/>
</dbReference>
<dbReference type="PANTHER" id="PTHR44196:SF1">
    <property type="entry name" value="DEHYDROGENASE_REDUCTASE SDR FAMILY MEMBER 7B"/>
    <property type="match status" value="1"/>
</dbReference>
<comment type="similarity">
    <text evidence="1">Belongs to the short-chain dehydrogenases/reductases (SDR) family.</text>
</comment>
<sequence>MVGGSSGIGRECALLLAKQGTETLLIARGKERLQEVVDEIQLTGGKVQAFAADVTSPEEVEQVADQIGSQFGRLDVLIYGAAAFYLSPVEMMDIGIAKHVMEVNYWGAVNTIQAFFLLIRNGQRKSIVLILSFIRSLYATFLCCIRRNETRTSWACFIFTARTETRGNPCTNDFARSGRYTVNPPSRRKSCLDIHE</sequence>
<protein>
    <submittedName>
        <fullName evidence="3">SDR family oxidoreductase</fullName>
    </submittedName>
</protein>
<organism evidence="3 4">
    <name type="scientific">Alicyclobacillus fastidiosus</name>
    <dbReference type="NCBI Taxonomy" id="392011"/>
    <lineage>
        <taxon>Bacteria</taxon>
        <taxon>Bacillati</taxon>
        <taxon>Bacillota</taxon>
        <taxon>Bacilli</taxon>
        <taxon>Bacillales</taxon>
        <taxon>Alicyclobacillaceae</taxon>
        <taxon>Alicyclobacillus</taxon>
    </lineage>
</organism>
<dbReference type="Gene3D" id="3.40.50.720">
    <property type="entry name" value="NAD(P)-binding Rossmann-like Domain"/>
    <property type="match status" value="1"/>
</dbReference>
<name>A0ABY6ZNN9_9BACL</name>
<dbReference type="Proteomes" id="UP001164761">
    <property type="component" value="Chromosome"/>
</dbReference>
<evidence type="ECO:0000313" key="4">
    <source>
        <dbReference type="Proteomes" id="UP001164761"/>
    </source>
</evidence>
<dbReference type="Pfam" id="PF00106">
    <property type="entry name" value="adh_short"/>
    <property type="match status" value="1"/>
</dbReference>
<keyword evidence="4" id="KW-1185">Reference proteome</keyword>
<proteinExistence type="inferred from homology"/>
<dbReference type="SUPFAM" id="SSF51735">
    <property type="entry name" value="NAD(P)-binding Rossmann-fold domains"/>
    <property type="match status" value="1"/>
</dbReference>
<evidence type="ECO:0000313" key="3">
    <source>
        <dbReference type="EMBL" id="WAH44455.1"/>
    </source>
</evidence>
<accession>A0ABY6ZNN9</accession>
<dbReference type="CDD" id="cd05233">
    <property type="entry name" value="SDR_c"/>
    <property type="match status" value="1"/>
</dbReference>
<dbReference type="EMBL" id="CP104067">
    <property type="protein sequence ID" value="WAH44455.1"/>
    <property type="molecule type" value="Genomic_DNA"/>
</dbReference>
<gene>
    <name evidence="3" type="ORF">NZD89_00230</name>
</gene>
<evidence type="ECO:0000256" key="1">
    <source>
        <dbReference type="ARBA" id="ARBA00006484"/>
    </source>
</evidence>
<reference evidence="3" key="1">
    <citation type="submission" date="2022-08" db="EMBL/GenBank/DDBJ databases">
        <title>Alicyclobacillus fastidiosus DSM 17978, complete genome.</title>
        <authorList>
            <person name="Wang Q."/>
            <person name="Cai R."/>
            <person name="Wang Z."/>
        </authorList>
    </citation>
    <scope>NUCLEOTIDE SEQUENCE</scope>
    <source>
        <strain evidence="3">DSM 17978</strain>
    </source>
</reference>
<dbReference type="InterPro" id="IPR036291">
    <property type="entry name" value="NAD(P)-bd_dom_sf"/>
</dbReference>